<evidence type="ECO:0000256" key="4">
    <source>
        <dbReference type="ARBA" id="ARBA00022989"/>
    </source>
</evidence>
<organism evidence="8 9">
    <name type="scientific">Cladonia borealis</name>
    <dbReference type="NCBI Taxonomy" id="184061"/>
    <lineage>
        <taxon>Eukaryota</taxon>
        <taxon>Fungi</taxon>
        <taxon>Dikarya</taxon>
        <taxon>Ascomycota</taxon>
        <taxon>Pezizomycotina</taxon>
        <taxon>Lecanoromycetes</taxon>
        <taxon>OSLEUM clade</taxon>
        <taxon>Lecanoromycetidae</taxon>
        <taxon>Lecanorales</taxon>
        <taxon>Lecanorineae</taxon>
        <taxon>Cladoniaceae</taxon>
        <taxon>Cladonia</taxon>
    </lineage>
</organism>
<feature type="transmembrane region" description="Helical" evidence="6">
    <location>
        <begin position="248"/>
        <end position="265"/>
    </location>
</feature>
<keyword evidence="9" id="KW-1185">Reference proteome</keyword>
<dbReference type="PANTHER" id="PTHR22950:SF461">
    <property type="entry name" value="AMINO ACID TRANSPORTER TRANSMEMBRANE DOMAIN-CONTAINING PROTEIN"/>
    <property type="match status" value="1"/>
</dbReference>
<feature type="transmembrane region" description="Helical" evidence="6">
    <location>
        <begin position="209"/>
        <end position="228"/>
    </location>
</feature>
<feature type="transmembrane region" description="Helical" evidence="6">
    <location>
        <begin position="277"/>
        <end position="297"/>
    </location>
</feature>
<sequence>MAGTMGGAMNMDGGDPRMNSSAGLGFGVASEVTRPAALKLHDPSITFEEYMHYAAITRADDRHITVGQEDTALSVAGLKGLNPFAKKREPAVETVTQMNEKTASSSPDRQPYTITEEEYVQASRAVRTATWGAVFFLITTDILGPFSTAWAFRQMGYGPGAVLYTIFAAFAGYGGYLLWRMFLGLDSDKYPLRTYGDIAFRVYGQTVRYGVNILQTFQLLFNVGIIIVTNGQSLSQMAAKGPNLDQNGACFIVLCFVWAIAGMLLGQIRTLARLGHLANFAIWLNVIVIIATMAVVAHSTPNYVAANTAYMINPGPVITTAGPPAGVGFQGQIVGLMQAVYSYGGAMLFVEFMAEMKRPWDFWKGMLCAQTFIYFVYMLFGLFVYSYQGQFTIIIAYQGISNYAWQTVANAFGLTSGLIAALLYGNIGIKVVYNNVLMEFFRFPSLATKAGKLAWIAVVPVYWALAFIIASAIPQVSNLSGFIAAFCILQFSYTFPPFLHMGFQIKKAAIQSGEGFDPATGQTVRHDNGMKRWIRGYKKDIALNTFHLIFFLGSFVTAVLGVYSAIIGMIASYATGATSTFSCNSPVL</sequence>
<dbReference type="PANTHER" id="PTHR22950">
    <property type="entry name" value="AMINO ACID TRANSPORTER"/>
    <property type="match status" value="1"/>
</dbReference>
<dbReference type="GO" id="GO:0015179">
    <property type="term" value="F:L-amino acid transmembrane transporter activity"/>
    <property type="evidence" value="ECO:0007669"/>
    <property type="project" value="TreeGrafter"/>
</dbReference>
<dbReference type="GO" id="GO:0016020">
    <property type="term" value="C:membrane"/>
    <property type="evidence" value="ECO:0007669"/>
    <property type="project" value="UniProtKB-SubCell"/>
</dbReference>
<protein>
    <recommendedName>
        <fullName evidence="7">Amino acid transporter transmembrane domain-containing protein</fullName>
    </recommendedName>
</protein>
<feature type="transmembrane region" description="Helical" evidence="6">
    <location>
        <begin position="158"/>
        <end position="179"/>
    </location>
</feature>
<comment type="subcellular location">
    <subcellularLocation>
        <location evidence="1">Membrane</location>
        <topology evidence="1">Multi-pass membrane protein</topology>
    </subcellularLocation>
</comment>
<keyword evidence="3 6" id="KW-0812">Transmembrane</keyword>
<feature type="transmembrane region" description="Helical" evidence="6">
    <location>
        <begin position="479"/>
        <end position="499"/>
    </location>
</feature>
<comment type="similarity">
    <text evidence="2">Belongs to the amino acid/polyamine transporter 2 family.</text>
</comment>
<evidence type="ECO:0000259" key="7">
    <source>
        <dbReference type="Pfam" id="PF01490"/>
    </source>
</evidence>
<feature type="transmembrane region" description="Helical" evidence="6">
    <location>
        <begin position="131"/>
        <end position="152"/>
    </location>
</feature>
<evidence type="ECO:0000256" key="2">
    <source>
        <dbReference type="ARBA" id="ARBA00008066"/>
    </source>
</evidence>
<feature type="domain" description="Amino acid transporter transmembrane" evidence="7">
    <location>
        <begin position="128"/>
        <end position="502"/>
    </location>
</feature>
<dbReference type="AlphaFoldDB" id="A0AA39QQM0"/>
<gene>
    <name evidence="8" type="ORF">JMJ35_010400</name>
</gene>
<keyword evidence="5 6" id="KW-0472">Membrane</keyword>
<feature type="transmembrane region" description="Helical" evidence="6">
    <location>
        <begin position="366"/>
        <end position="388"/>
    </location>
</feature>
<evidence type="ECO:0000313" key="8">
    <source>
        <dbReference type="EMBL" id="KAK0507362.1"/>
    </source>
</evidence>
<proteinExistence type="inferred from homology"/>
<dbReference type="InterPro" id="IPR013057">
    <property type="entry name" value="AA_transpt_TM"/>
</dbReference>
<feature type="transmembrane region" description="Helical" evidence="6">
    <location>
        <begin position="453"/>
        <end position="473"/>
    </location>
</feature>
<evidence type="ECO:0000313" key="9">
    <source>
        <dbReference type="Proteomes" id="UP001166286"/>
    </source>
</evidence>
<comment type="caution">
    <text evidence="8">The sequence shown here is derived from an EMBL/GenBank/DDBJ whole genome shotgun (WGS) entry which is preliminary data.</text>
</comment>
<dbReference type="Proteomes" id="UP001166286">
    <property type="component" value="Unassembled WGS sequence"/>
</dbReference>
<dbReference type="EMBL" id="JAFEKC020000024">
    <property type="protein sequence ID" value="KAK0507362.1"/>
    <property type="molecule type" value="Genomic_DNA"/>
</dbReference>
<evidence type="ECO:0000256" key="1">
    <source>
        <dbReference type="ARBA" id="ARBA00004141"/>
    </source>
</evidence>
<name>A0AA39QQM0_9LECA</name>
<evidence type="ECO:0000256" key="6">
    <source>
        <dbReference type="SAM" id="Phobius"/>
    </source>
</evidence>
<reference evidence="8" key="1">
    <citation type="submission" date="2023-03" db="EMBL/GenBank/DDBJ databases">
        <title>Complete genome of Cladonia borealis.</title>
        <authorList>
            <person name="Park H."/>
        </authorList>
    </citation>
    <scope>NUCLEOTIDE SEQUENCE</scope>
    <source>
        <strain evidence="8">ANT050790</strain>
    </source>
</reference>
<feature type="transmembrane region" description="Helical" evidence="6">
    <location>
        <begin position="333"/>
        <end position="354"/>
    </location>
</feature>
<dbReference type="Pfam" id="PF01490">
    <property type="entry name" value="Aa_trans"/>
    <property type="match status" value="1"/>
</dbReference>
<evidence type="ECO:0000256" key="5">
    <source>
        <dbReference type="ARBA" id="ARBA00023136"/>
    </source>
</evidence>
<feature type="transmembrane region" description="Helical" evidence="6">
    <location>
        <begin position="408"/>
        <end position="433"/>
    </location>
</feature>
<evidence type="ECO:0000256" key="3">
    <source>
        <dbReference type="ARBA" id="ARBA00022692"/>
    </source>
</evidence>
<keyword evidence="4 6" id="KW-1133">Transmembrane helix</keyword>
<accession>A0AA39QQM0</accession>
<feature type="transmembrane region" description="Helical" evidence="6">
    <location>
        <begin position="541"/>
        <end position="574"/>
    </location>
</feature>